<evidence type="ECO:0000313" key="7">
    <source>
        <dbReference type="Proteomes" id="UP000622448"/>
    </source>
</evidence>
<keyword evidence="2" id="KW-0479">Metal-binding</keyword>
<gene>
    <name evidence="6" type="ORF">H8S61_16005</name>
</gene>
<evidence type="ECO:0000313" key="6">
    <source>
        <dbReference type="EMBL" id="MBC5585691.1"/>
    </source>
</evidence>
<dbReference type="InterPro" id="IPR002716">
    <property type="entry name" value="PIN_dom"/>
</dbReference>
<feature type="domain" description="PIN" evidence="5">
    <location>
        <begin position="8"/>
        <end position="127"/>
    </location>
</feature>
<dbReference type="PANTHER" id="PTHR35901:SF1">
    <property type="entry name" value="EXONUCLEASE VAPC9"/>
    <property type="match status" value="1"/>
</dbReference>
<dbReference type="CDD" id="cd09873">
    <property type="entry name" value="PIN_Pae0151-like"/>
    <property type="match status" value="1"/>
</dbReference>
<dbReference type="Proteomes" id="UP000622448">
    <property type="component" value="Unassembled WGS sequence"/>
</dbReference>
<sequence length="142" mass="15942">MTRRCDVIVLDCNAAINIVTETPDGRGLEALLLKGEGVVSPAFFCAEITHVLEKRVRGGYSNDREAQEMGRMCLSLVDEFVPDTDLWEEALSESLRLRHSSYDLLYLVLARRNAATLFTLDRTLQQLCLDNGVNCVLTDTEF</sequence>
<dbReference type="EMBL" id="JACOOA010000010">
    <property type="protein sequence ID" value="MBC5585691.1"/>
    <property type="molecule type" value="Genomic_DNA"/>
</dbReference>
<dbReference type="PANTHER" id="PTHR35901">
    <property type="entry name" value="RIBONUCLEASE VAPC3"/>
    <property type="match status" value="1"/>
</dbReference>
<keyword evidence="1" id="KW-0540">Nuclease</keyword>
<evidence type="ECO:0000256" key="4">
    <source>
        <dbReference type="ARBA" id="ARBA00022842"/>
    </source>
</evidence>
<accession>A0ABR7BVQ0</accession>
<keyword evidence="4" id="KW-0460">Magnesium</keyword>
<evidence type="ECO:0000259" key="5">
    <source>
        <dbReference type="Pfam" id="PF01850"/>
    </source>
</evidence>
<organism evidence="6 7">
    <name type="scientific">Eggerthella hominis</name>
    <dbReference type="NCBI Taxonomy" id="2763043"/>
    <lineage>
        <taxon>Bacteria</taxon>
        <taxon>Bacillati</taxon>
        <taxon>Actinomycetota</taxon>
        <taxon>Coriobacteriia</taxon>
        <taxon>Eggerthellales</taxon>
        <taxon>Eggerthellaceae</taxon>
        <taxon>Eggerthella</taxon>
    </lineage>
</organism>
<dbReference type="Pfam" id="PF01850">
    <property type="entry name" value="PIN"/>
    <property type="match status" value="1"/>
</dbReference>
<dbReference type="InterPro" id="IPR029060">
    <property type="entry name" value="PIN-like_dom_sf"/>
</dbReference>
<dbReference type="SUPFAM" id="SSF88723">
    <property type="entry name" value="PIN domain-like"/>
    <property type="match status" value="1"/>
</dbReference>
<dbReference type="InterPro" id="IPR051619">
    <property type="entry name" value="TypeII_TA_RNase_PINc/VapC"/>
</dbReference>
<protein>
    <submittedName>
        <fullName evidence="6">Type II toxin-antitoxin system VapC family toxin</fullName>
    </submittedName>
</protein>
<evidence type="ECO:0000256" key="2">
    <source>
        <dbReference type="ARBA" id="ARBA00022723"/>
    </source>
</evidence>
<evidence type="ECO:0000256" key="3">
    <source>
        <dbReference type="ARBA" id="ARBA00022801"/>
    </source>
</evidence>
<keyword evidence="7" id="KW-1185">Reference proteome</keyword>
<keyword evidence="3" id="KW-0378">Hydrolase</keyword>
<evidence type="ECO:0000256" key="1">
    <source>
        <dbReference type="ARBA" id="ARBA00022722"/>
    </source>
</evidence>
<comment type="caution">
    <text evidence="6">The sequence shown here is derived from an EMBL/GenBank/DDBJ whole genome shotgun (WGS) entry which is preliminary data.</text>
</comment>
<dbReference type="Gene3D" id="3.40.50.1010">
    <property type="entry name" value="5'-nuclease"/>
    <property type="match status" value="1"/>
</dbReference>
<proteinExistence type="predicted"/>
<reference evidence="6 7" key="1">
    <citation type="submission" date="2020-08" db="EMBL/GenBank/DDBJ databases">
        <title>Genome public.</title>
        <authorList>
            <person name="Liu C."/>
            <person name="Sun Q."/>
        </authorList>
    </citation>
    <scope>NUCLEOTIDE SEQUENCE [LARGE SCALE GENOMIC DNA]</scope>
    <source>
        <strain evidence="6 7">NSJ-70</strain>
    </source>
</reference>
<name>A0ABR7BVQ0_9ACTN</name>
<dbReference type="InterPro" id="IPR044153">
    <property type="entry name" value="PIN_Pae0151-like"/>
</dbReference>